<dbReference type="Proteomes" id="UP001143349">
    <property type="component" value="Unassembled WGS sequence"/>
</dbReference>
<feature type="domain" description="DUF4055" evidence="1">
    <location>
        <begin position="237"/>
        <end position="378"/>
    </location>
</feature>
<reference evidence="2" key="2">
    <citation type="submission" date="2023-01" db="EMBL/GenBank/DDBJ databases">
        <authorList>
            <person name="Sun Q."/>
            <person name="Evtushenko L."/>
        </authorList>
    </citation>
    <scope>NUCLEOTIDE SEQUENCE</scope>
    <source>
        <strain evidence="2">VKM B-2222</strain>
    </source>
</reference>
<keyword evidence="3" id="KW-1185">Reference proteome</keyword>
<organism evidence="2 3">
    <name type="scientific">Paracoccus kondratievae</name>
    <dbReference type="NCBI Taxonomy" id="135740"/>
    <lineage>
        <taxon>Bacteria</taxon>
        <taxon>Pseudomonadati</taxon>
        <taxon>Pseudomonadota</taxon>
        <taxon>Alphaproteobacteria</taxon>
        <taxon>Rhodobacterales</taxon>
        <taxon>Paracoccaceae</taxon>
        <taxon>Paracoccus</taxon>
    </lineage>
</organism>
<dbReference type="AlphaFoldDB" id="A0AAD3NY38"/>
<gene>
    <name evidence="2" type="ORF">GCM10017635_09550</name>
</gene>
<dbReference type="Pfam" id="PF13264">
    <property type="entry name" value="DUF4055"/>
    <property type="match status" value="1"/>
</dbReference>
<reference evidence="2" key="1">
    <citation type="journal article" date="2014" name="Int. J. Syst. Evol. Microbiol.">
        <title>Complete genome sequence of Corynebacterium casei LMG S-19264T (=DSM 44701T), isolated from a smear-ripened cheese.</title>
        <authorList>
            <consortium name="US DOE Joint Genome Institute (JGI-PGF)"/>
            <person name="Walter F."/>
            <person name="Albersmeier A."/>
            <person name="Kalinowski J."/>
            <person name="Ruckert C."/>
        </authorList>
    </citation>
    <scope>NUCLEOTIDE SEQUENCE</scope>
    <source>
        <strain evidence="2">VKM B-2222</strain>
    </source>
</reference>
<evidence type="ECO:0000259" key="1">
    <source>
        <dbReference type="Pfam" id="PF13264"/>
    </source>
</evidence>
<dbReference type="RefSeq" id="WP_271179317.1">
    <property type="nucleotide sequence ID" value="NZ_BSFH01000017.1"/>
</dbReference>
<sequence>MSTIKTRHPAYDSYAPYWRLMRDAFDGEDAIKRAGPAYLPMKSGHLALDGTEQERAYDAYRTRAEFPEIVAPTVRGAVGVILGKPAKFELPASMEHLRERATLDGQTLDVLHRRIALEVMTVGRYGLLPSLVDGVPYLAGYTAESIINWDATAGEADFVVLDESGWVRDRVSNSWNEVEKYRECVIDGGRFVSRVHTMGGGVVEDDEARTPRGRALDFLPFVFVGSLDLTPEPDDVPLYGLAKLAVRAYRLDADRTWALHMTSEPTPWVNGFNDAQQAAEDGLLPQGLGSAALWVLPEGAEAGYLEFSGPGLSAQAAAIDDTLDRAAQFGAQVIQQGSSAESGEALKLRAASQTATLTTISQTVAAGLERALRNIAIWTGANPDEVIVTPNLDFFDRKLSADEARAVWEGWQSGVYDWRSAVEKLKTGGWLSEDADPDEIEAALKSEDDGEDEMAALMPQQRAEGAPTN</sequence>
<name>A0AAD3NY38_9RHOB</name>
<dbReference type="EMBL" id="BSFH01000017">
    <property type="protein sequence ID" value="GLK63485.1"/>
    <property type="molecule type" value="Genomic_DNA"/>
</dbReference>
<evidence type="ECO:0000313" key="3">
    <source>
        <dbReference type="Proteomes" id="UP001143349"/>
    </source>
</evidence>
<accession>A0AAD3NY38</accession>
<dbReference type="InterPro" id="IPR025129">
    <property type="entry name" value="DUF4055"/>
</dbReference>
<comment type="caution">
    <text evidence="2">The sequence shown here is derived from an EMBL/GenBank/DDBJ whole genome shotgun (WGS) entry which is preliminary data.</text>
</comment>
<proteinExistence type="predicted"/>
<evidence type="ECO:0000313" key="2">
    <source>
        <dbReference type="EMBL" id="GLK63485.1"/>
    </source>
</evidence>
<protein>
    <recommendedName>
        <fullName evidence="1">DUF4055 domain-containing protein</fullName>
    </recommendedName>
</protein>